<proteinExistence type="predicted"/>
<organism evidence="1 2">
    <name type="scientific">Streptomyces bullii</name>
    <dbReference type="NCBI Taxonomy" id="349910"/>
    <lineage>
        <taxon>Bacteria</taxon>
        <taxon>Bacillati</taxon>
        <taxon>Actinomycetota</taxon>
        <taxon>Actinomycetes</taxon>
        <taxon>Kitasatosporales</taxon>
        <taxon>Streptomycetaceae</taxon>
        <taxon>Streptomyces</taxon>
    </lineage>
</organism>
<protein>
    <submittedName>
        <fullName evidence="1">Uncharacterized protein</fullName>
    </submittedName>
</protein>
<gene>
    <name evidence="1" type="ORF">ACFPZJ_07330</name>
</gene>
<name>A0ABW0UJ41_9ACTN</name>
<sequence length="127" mass="14376">MNRIRLYLHRIFRRPAVTGPYRLYIRRTPAGAMLDVEHYLIAVLETLADNPDLLDLLLEMAEDRGRAREHDGWEPEQLLVEKLTLALGYELPLNGDAVARLADRLRAVAPAPAVWLPEQRREGGAAA</sequence>
<dbReference type="Proteomes" id="UP001596154">
    <property type="component" value="Unassembled WGS sequence"/>
</dbReference>
<dbReference type="RefSeq" id="WP_381018784.1">
    <property type="nucleotide sequence ID" value="NZ_JBHSNY010000002.1"/>
</dbReference>
<dbReference type="EMBL" id="JBHSNY010000002">
    <property type="protein sequence ID" value="MFC5633606.1"/>
    <property type="molecule type" value="Genomic_DNA"/>
</dbReference>
<evidence type="ECO:0000313" key="2">
    <source>
        <dbReference type="Proteomes" id="UP001596154"/>
    </source>
</evidence>
<keyword evidence="2" id="KW-1185">Reference proteome</keyword>
<accession>A0ABW0UJ41</accession>
<reference evidence="2" key="1">
    <citation type="journal article" date="2019" name="Int. J. Syst. Evol. Microbiol.">
        <title>The Global Catalogue of Microorganisms (GCM) 10K type strain sequencing project: providing services to taxonomists for standard genome sequencing and annotation.</title>
        <authorList>
            <consortium name="The Broad Institute Genomics Platform"/>
            <consortium name="The Broad Institute Genome Sequencing Center for Infectious Disease"/>
            <person name="Wu L."/>
            <person name="Ma J."/>
        </authorList>
    </citation>
    <scope>NUCLEOTIDE SEQUENCE [LARGE SCALE GENOMIC DNA]</scope>
    <source>
        <strain evidence="2">CGMCC 4.7248</strain>
    </source>
</reference>
<evidence type="ECO:0000313" key="1">
    <source>
        <dbReference type="EMBL" id="MFC5633606.1"/>
    </source>
</evidence>
<comment type="caution">
    <text evidence="1">The sequence shown here is derived from an EMBL/GenBank/DDBJ whole genome shotgun (WGS) entry which is preliminary data.</text>
</comment>